<accession>A0A382PII2</accession>
<dbReference type="AlphaFoldDB" id="A0A382PII2"/>
<protein>
    <submittedName>
        <fullName evidence="1">Uncharacterized protein</fullName>
    </submittedName>
</protein>
<proteinExistence type="predicted"/>
<evidence type="ECO:0000313" key="1">
    <source>
        <dbReference type="EMBL" id="SVC72590.1"/>
    </source>
</evidence>
<dbReference type="EMBL" id="UINC01107313">
    <property type="protein sequence ID" value="SVC72590.1"/>
    <property type="molecule type" value="Genomic_DNA"/>
</dbReference>
<name>A0A382PII2_9ZZZZ</name>
<reference evidence="1" key="1">
    <citation type="submission" date="2018-05" db="EMBL/GenBank/DDBJ databases">
        <authorList>
            <person name="Lanie J.A."/>
            <person name="Ng W.-L."/>
            <person name="Kazmierczak K.M."/>
            <person name="Andrzejewski T.M."/>
            <person name="Davidsen T.M."/>
            <person name="Wayne K.J."/>
            <person name="Tettelin H."/>
            <person name="Glass J.I."/>
            <person name="Rusch D."/>
            <person name="Podicherti R."/>
            <person name="Tsui H.-C.T."/>
            <person name="Winkler M.E."/>
        </authorList>
    </citation>
    <scope>NUCLEOTIDE SEQUENCE</scope>
</reference>
<organism evidence="1">
    <name type="scientific">marine metagenome</name>
    <dbReference type="NCBI Taxonomy" id="408172"/>
    <lineage>
        <taxon>unclassified sequences</taxon>
        <taxon>metagenomes</taxon>
        <taxon>ecological metagenomes</taxon>
    </lineage>
</organism>
<sequence length="27" mass="3025">MVNLVATIVDEDGVVHELPHRVRITDP</sequence>
<gene>
    <name evidence="1" type="ORF">METZ01_LOCUS325444</name>
</gene>